<dbReference type="Gene3D" id="1.25.40.390">
    <property type="match status" value="1"/>
</dbReference>
<sequence>MKKYIIILLFCNLSLLGCSEFDEDINVNPNIPGEASGTQLIANAQLYLPSLSSSPQGEFLAQYLAETQYVGVSLYPEGSTNFYWFYEGPLMNLETVLNSEEDLNAAEGPVANQLAVAKILKAYFYWNLTDRWGDVPYTEALQGNKNFTPAYDTQESIYSNLFALLKEANSQIVAGDIDNDLVYGGNMEKWKKLGNSLRLLMALRLSEVDPQWAQDEFNAAMADGVMNTNDDSLVFQHLADANNQNYWYDQVVESNREWWALTVNLVEEMKPVDDPRLEVYANPARESGEFIGMPYGETEAIGTEEYSLLGSDITAQDAPVYLVTYPQVLFAIAEAAERDWVTEDAETYYNLAIEKSVLQWTGSTEGVDEFISQPEVAFDPANALERISEQRWIHLFMNGYEAWSEWRRTGFPNDFVQPEGRPVPTRLAYPDTEDFNNADNFNEAVERQFGGEDSIYGTVWWDE</sequence>
<dbReference type="PROSITE" id="PS51257">
    <property type="entry name" value="PROKAR_LIPOPROTEIN"/>
    <property type="match status" value="1"/>
</dbReference>
<dbReference type="SUPFAM" id="SSF48452">
    <property type="entry name" value="TPR-like"/>
    <property type="match status" value="1"/>
</dbReference>
<protein>
    <submittedName>
        <fullName evidence="1">SusD/RagB family nutrient-binding outer membrane lipoprotein</fullName>
    </submittedName>
</protein>
<dbReference type="Pfam" id="PF12771">
    <property type="entry name" value="SusD-like_2"/>
    <property type="match status" value="1"/>
</dbReference>
<dbReference type="RefSeq" id="WP_266071083.1">
    <property type="nucleotide sequence ID" value="NZ_JAPJDA010000033.1"/>
</dbReference>
<keyword evidence="2" id="KW-1185">Reference proteome</keyword>
<evidence type="ECO:0000313" key="1">
    <source>
        <dbReference type="EMBL" id="MCX2839683.1"/>
    </source>
</evidence>
<keyword evidence="1" id="KW-0449">Lipoprotein</keyword>
<comment type="caution">
    <text evidence="1">The sequence shown here is derived from an EMBL/GenBank/DDBJ whole genome shotgun (WGS) entry which is preliminary data.</text>
</comment>
<dbReference type="AlphaFoldDB" id="A0A9X3CZL6"/>
<dbReference type="InterPro" id="IPR011990">
    <property type="entry name" value="TPR-like_helical_dom_sf"/>
</dbReference>
<reference evidence="1" key="1">
    <citation type="submission" date="2022-11" db="EMBL/GenBank/DDBJ databases">
        <title>Salinimicrobium profundisediminis sp. nov., isolated from deep-sea sediment of the Mariana Trench.</title>
        <authorList>
            <person name="Fu H."/>
        </authorList>
    </citation>
    <scope>NUCLEOTIDE SEQUENCE</scope>
    <source>
        <strain evidence="1">MT39</strain>
    </source>
</reference>
<dbReference type="InterPro" id="IPR041662">
    <property type="entry name" value="SusD-like_2"/>
</dbReference>
<gene>
    <name evidence="1" type="ORF">OQ279_16175</name>
</gene>
<evidence type="ECO:0000313" key="2">
    <source>
        <dbReference type="Proteomes" id="UP001148482"/>
    </source>
</evidence>
<dbReference type="EMBL" id="JAPJDA010000033">
    <property type="protein sequence ID" value="MCX2839683.1"/>
    <property type="molecule type" value="Genomic_DNA"/>
</dbReference>
<dbReference type="Proteomes" id="UP001148482">
    <property type="component" value="Unassembled WGS sequence"/>
</dbReference>
<accession>A0A9X3CZL6</accession>
<name>A0A9X3CZL6_9FLAO</name>
<organism evidence="1 2">
    <name type="scientific">Salinimicrobium profundisediminis</name>
    <dbReference type="NCBI Taxonomy" id="2994553"/>
    <lineage>
        <taxon>Bacteria</taxon>
        <taxon>Pseudomonadati</taxon>
        <taxon>Bacteroidota</taxon>
        <taxon>Flavobacteriia</taxon>
        <taxon>Flavobacteriales</taxon>
        <taxon>Flavobacteriaceae</taxon>
        <taxon>Salinimicrobium</taxon>
    </lineage>
</organism>
<proteinExistence type="predicted"/>